<feature type="compositionally biased region" description="Gly residues" evidence="2">
    <location>
        <begin position="97"/>
        <end position="107"/>
    </location>
</feature>
<feature type="region of interest" description="Disordered" evidence="2">
    <location>
        <begin position="685"/>
        <end position="708"/>
    </location>
</feature>
<dbReference type="OrthoDB" id="5393115at2759"/>
<dbReference type="AlphaFoldDB" id="A0A9P8HTK6"/>
<evidence type="ECO:0000313" key="3">
    <source>
        <dbReference type="EMBL" id="KAH0537241.1"/>
    </source>
</evidence>
<dbReference type="EMBL" id="JAGHQL010000155">
    <property type="protein sequence ID" value="KAH0537241.1"/>
    <property type="molecule type" value="Genomic_DNA"/>
</dbReference>
<feature type="compositionally biased region" description="Polar residues" evidence="2">
    <location>
        <begin position="81"/>
        <end position="94"/>
    </location>
</feature>
<feature type="coiled-coil region" evidence="1">
    <location>
        <begin position="586"/>
        <end position="613"/>
    </location>
</feature>
<sequence length="708" mass="78307">MASSDEARRQFSGVNNGSRQGSATPFPNVPTFNPSARVPYGPGLSTSGPDSYPAWAQELMVTLDPRASRASSVFSTRTITSISTDHNESSNSNDGIYAGGRHWGGHSGYVPPDHTQSAQTFYGDATPGLQRHPDGHRLLSPQVIAARDFTGPELHPTQAELAVPDMDLPLSDNAVGVSRNPSFTPGKETISVKKHNKSSSVSSVTSASRTVSPGSPSYPPLRRSGGIKLRVVTTPGQTANDSSPMSPGSDMWSRSSDSRLPSAEPDAEPQSPAYFGKGSTGTFPSSEDLGGKIPRTPELSPRSVRAREPSSGRNERLFHRPVSPGTTQHLRTEPVPHDSGIALSRDSTPQSMVLNSPVQIDEAVVGVQPPPAMDSENDLSIHYSRIVRTLDQSHQKEMQEREEVIRGLARTILDLKTELVRAQHQVRIVKSPVPVLRKEDTPEAKSFSFPPLKLRHVSTLRRAIERRAEKLSLKSNSNSHPEKHYAALASASGDRDLNPAPGIDPNPNLQAENEGLKGMLCASQAKIESLELELRELRESLMIWTNRPGNTRPQQQDDTEDEHKKAIEHTREEVNKKWESRWKMDHEQLLDRMRRIENESQRLIKSAVEERDEEWAVTWAKKNAYLLTRLKDKEVEIKELKSAEARKEEGHEAQIKALEKRLAAEEHHTSILQEMLLGLETQHAKTKSELQDLRSKGRVPNQIPSLSP</sequence>
<protein>
    <submittedName>
        <fullName evidence="3">Uncharacterized protein</fullName>
    </submittedName>
</protein>
<evidence type="ECO:0000313" key="4">
    <source>
        <dbReference type="Proteomes" id="UP000698800"/>
    </source>
</evidence>
<evidence type="ECO:0000256" key="1">
    <source>
        <dbReference type="SAM" id="Coils"/>
    </source>
</evidence>
<feature type="region of interest" description="Disordered" evidence="2">
    <location>
        <begin position="492"/>
        <end position="511"/>
    </location>
</feature>
<feature type="region of interest" description="Disordered" evidence="2">
    <location>
        <begin position="1"/>
        <end position="52"/>
    </location>
</feature>
<feature type="region of interest" description="Disordered" evidence="2">
    <location>
        <begin position="172"/>
        <end position="335"/>
    </location>
</feature>
<feature type="compositionally biased region" description="Low complexity" evidence="2">
    <location>
        <begin position="198"/>
        <end position="212"/>
    </location>
</feature>
<dbReference type="Proteomes" id="UP000698800">
    <property type="component" value="Unassembled WGS sequence"/>
</dbReference>
<feature type="compositionally biased region" description="Polar residues" evidence="2">
    <location>
        <begin position="12"/>
        <end position="34"/>
    </location>
</feature>
<feature type="compositionally biased region" description="Basic and acidic residues" evidence="2">
    <location>
        <begin position="685"/>
        <end position="695"/>
    </location>
</feature>
<proteinExistence type="predicted"/>
<comment type="caution">
    <text evidence="3">The sequence shown here is derived from an EMBL/GenBank/DDBJ whole genome shotgun (WGS) entry which is preliminary data.</text>
</comment>
<accession>A0A9P8HTK6</accession>
<organism evidence="3 4">
    <name type="scientific">Glutinoglossum americanum</name>
    <dbReference type="NCBI Taxonomy" id="1670608"/>
    <lineage>
        <taxon>Eukaryota</taxon>
        <taxon>Fungi</taxon>
        <taxon>Dikarya</taxon>
        <taxon>Ascomycota</taxon>
        <taxon>Pezizomycotina</taxon>
        <taxon>Geoglossomycetes</taxon>
        <taxon>Geoglossales</taxon>
        <taxon>Geoglossaceae</taxon>
        <taxon>Glutinoglossum</taxon>
    </lineage>
</organism>
<keyword evidence="1" id="KW-0175">Coiled coil</keyword>
<gene>
    <name evidence="3" type="ORF">FGG08_005943</name>
</gene>
<name>A0A9P8HTK6_9PEZI</name>
<reference evidence="3" key="1">
    <citation type="submission" date="2021-03" db="EMBL/GenBank/DDBJ databases">
        <title>Comparative genomics and phylogenomic investigation of the class Geoglossomycetes provide insights into ecological specialization and systematics.</title>
        <authorList>
            <person name="Melie T."/>
            <person name="Pirro S."/>
            <person name="Miller A.N."/>
            <person name="Quandt A."/>
        </authorList>
    </citation>
    <scope>NUCLEOTIDE SEQUENCE</scope>
    <source>
        <strain evidence="3">GBOQ0MN5Z8</strain>
    </source>
</reference>
<keyword evidence="4" id="KW-1185">Reference proteome</keyword>
<feature type="region of interest" description="Disordered" evidence="2">
    <location>
        <begin position="81"/>
        <end position="136"/>
    </location>
</feature>
<evidence type="ECO:0000256" key="2">
    <source>
        <dbReference type="SAM" id="MobiDB-lite"/>
    </source>
</evidence>
<feature type="compositionally biased region" description="Basic and acidic residues" evidence="2">
    <location>
        <begin position="305"/>
        <end position="318"/>
    </location>
</feature>
<feature type="compositionally biased region" description="Polar residues" evidence="2">
    <location>
        <begin position="234"/>
        <end position="259"/>
    </location>
</feature>